<organism evidence="9 10">
    <name type="scientific">Xenopus laevis</name>
    <name type="common">African clawed frog</name>
    <dbReference type="NCBI Taxonomy" id="8355"/>
    <lineage>
        <taxon>Eukaryota</taxon>
        <taxon>Metazoa</taxon>
        <taxon>Chordata</taxon>
        <taxon>Craniata</taxon>
        <taxon>Vertebrata</taxon>
        <taxon>Euteleostomi</taxon>
        <taxon>Amphibia</taxon>
        <taxon>Batrachia</taxon>
        <taxon>Anura</taxon>
        <taxon>Pipoidea</taxon>
        <taxon>Pipidae</taxon>
        <taxon>Xenopodinae</taxon>
        <taxon>Xenopus</taxon>
        <taxon>Xenopus</taxon>
    </lineage>
</organism>
<reference evidence="10" key="1">
    <citation type="submission" date="2025-08" db="UniProtKB">
        <authorList>
            <consortium name="RefSeq"/>
        </authorList>
    </citation>
    <scope>IDENTIFICATION</scope>
    <source>
        <strain evidence="10">J_2021</strain>
        <tissue evidence="10">Erythrocytes</tissue>
    </source>
</reference>
<accession>A0A8J0TX24</accession>
<feature type="transmembrane region" description="Helical" evidence="8">
    <location>
        <begin position="401"/>
        <end position="426"/>
    </location>
</feature>
<name>A0A8J0TX24_XENLA</name>
<dbReference type="PANTHER" id="PTHR13906:SF3">
    <property type="entry name" value="GHRELIN O-ACYLTRANSFERASE"/>
    <property type="match status" value="1"/>
</dbReference>
<dbReference type="Proteomes" id="UP000186698">
    <property type="component" value="Chromosome 1S"/>
</dbReference>
<feature type="transmembrane region" description="Helical" evidence="8">
    <location>
        <begin position="162"/>
        <end position="186"/>
    </location>
</feature>
<dbReference type="CTD" id="108704544"/>
<dbReference type="GeneID" id="108704544"/>
<evidence type="ECO:0000256" key="8">
    <source>
        <dbReference type="SAM" id="Phobius"/>
    </source>
</evidence>
<feature type="transmembrane region" description="Helical" evidence="8">
    <location>
        <begin position="81"/>
        <end position="101"/>
    </location>
</feature>
<dbReference type="AlphaFoldDB" id="A0A8J0TX24"/>
<evidence type="ECO:0000256" key="2">
    <source>
        <dbReference type="ARBA" id="ARBA00022679"/>
    </source>
</evidence>
<keyword evidence="2" id="KW-0808">Transferase</keyword>
<keyword evidence="5 8" id="KW-1133">Transmembrane helix</keyword>
<dbReference type="KEGG" id="xla:108704544"/>
<dbReference type="GO" id="GO:0005789">
    <property type="term" value="C:endoplasmic reticulum membrane"/>
    <property type="evidence" value="ECO:0000318"/>
    <property type="project" value="GO_Central"/>
</dbReference>
<dbReference type="OrthoDB" id="286734at2759"/>
<evidence type="ECO:0000256" key="7">
    <source>
        <dbReference type="ARBA" id="ARBA00023315"/>
    </source>
</evidence>
<evidence type="ECO:0000256" key="5">
    <source>
        <dbReference type="ARBA" id="ARBA00022989"/>
    </source>
</evidence>
<evidence type="ECO:0000256" key="3">
    <source>
        <dbReference type="ARBA" id="ARBA00022692"/>
    </source>
</evidence>
<feature type="transmembrane region" description="Helical" evidence="8">
    <location>
        <begin position="42"/>
        <end position="75"/>
    </location>
</feature>
<dbReference type="InterPro" id="IPR049941">
    <property type="entry name" value="LPLAT_7/PORCN-like"/>
</dbReference>
<proteinExistence type="predicted"/>
<evidence type="ECO:0000256" key="4">
    <source>
        <dbReference type="ARBA" id="ARBA00022824"/>
    </source>
</evidence>
<evidence type="ECO:0000313" key="9">
    <source>
        <dbReference type="Proteomes" id="UP000186698"/>
    </source>
</evidence>
<sequence length="430" mass="50426">MDYLQLTFHPAGLYQLAAFPWAFLYGYLSSFGHLPIIPRFIYLLFGGIVLSCVSMGPYSVIIFIPVLASIVLFHIISWQSIHWWALALQMAWQTACHLWLLYKEYYLQEEITLRLFVMISALMLLTQKITTLAMDIDERKVKIIPVDGGMKNWFFSGSAQQILMFLSYLLFFPALLGGPLCSFVEFHNQVSESHRRNYPCFKQVTKGCLFALILQTLRILVSINISSQMSLLSCRHLNCVYTMWTTALLFKLSYYSHWLLDESLFRAAGFLKENQVDGFQATFYDADIWTLETTHKISVFTRTWNKSTANWLRRLIFEKCKVGSLLITFAFSAWWHGLYPGHVFGFLCWALLVKADYRIHKYFNPCQQSWCRRLLYRIFTWLQTQLIVAFLIMAIEMRGFKMIWLLCSSYNCFFPILYCLSLISFIKRKT</sequence>
<dbReference type="PANTHER" id="PTHR13906">
    <property type="entry name" value="PORCUPINE"/>
    <property type="match status" value="1"/>
</dbReference>
<feature type="transmembrane region" description="Helical" evidence="8">
    <location>
        <begin position="333"/>
        <end position="353"/>
    </location>
</feature>
<dbReference type="RefSeq" id="XP_018096613.1">
    <property type="nucleotide sequence ID" value="XM_018241124.2"/>
</dbReference>
<gene>
    <name evidence="10" type="primary">LOC108704544</name>
</gene>
<dbReference type="Pfam" id="PF03062">
    <property type="entry name" value="MBOAT"/>
    <property type="match status" value="1"/>
</dbReference>
<evidence type="ECO:0000256" key="1">
    <source>
        <dbReference type="ARBA" id="ARBA00004477"/>
    </source>
</evidence>
<keyword evidence="7" id="KW-0012">Acyltransferase</keyword>
<evidence type="ECO:0000313" key="10">
    <source>
        <dbReference type="RefSeq" id="XP_018096613.1"/>
    </source>
</evidence>
<dbReference type="GO" id="GO:0030258">
    <property type="term" value="P:lipid modification"/>
    <property type="evidence" value="ECO:0000318"/>
    <property type="project" value="GO_Central"/>
</dbReference>
<protein>
    <submittedName>
        <fullName evidence="10">Ghrelin O-acyltransferase</fullName>
    </submittedName>
</protein>
<keyword evidence="6 8" id="KW-0472">Membrane</keyword>
<dbReference type="GO" id="GO:0016412">
    <property type="term" value="F:serine O-acyltransferase activity"/>
    <property type="evidence" value="ECO:0000318"/>
    <property type="project" value="GO_Central"/>
</dbReference>
<evidence type="ECO:0000256" key="6">
    <source>
        <dbReference type="ARBA" id="ARBA00023136"/>
    </source>
</evidence>
<keyword evidence="9" id="KW-1185">Reference proteome</keyword>
<feature type="transmembrane region" description="Helical" evidence="8">
    <location>
        <begin position="374"/>
        <end position="395"/>
    </location>
</feature>
<keyword evidence="3 8" id="KW-0812">Transmembrane</keyword>
<feature type="transmembrane region" description="Helical" evidence="8">
    <location>
        <begin position="113"/>
        <end position="130"/>
    </location>
</feature>
<dbReference type="InterPro" id="IPR004299">
    <property type="entry name" value="MBOAT_fam"/>
</dbReference>
<comment type="subcellular location">
    <subcellularLocation>
        <location evidence="1">Endoplasmic reticulum membrane</location>
        <topology evidence="1">Multi-pass membrane protein</topology>
    </subcellularLocation>
</comment>
<keyword evidence="4" id="KW-0256">Endoplasmic reticulum</keyword>
<feature type="transmembrane region" description="Helical" evidence="8">
    <location>
        <begin position="12"/>
        <end position="30"/>
    </location>
</feature>